<dbReference type="PANTHER" id="PTHR33050">
    <property type="entry name" value="REVERSE TRANSCRIPTASE DOMAIN-CONTAINING PROTEIN"/>
    <property type="match status" value="1"/>
</dbReference>
<feature type="compositionally biased region" description="Basic and acidic residues" evidence="2">
    <location>
        <begin position="749"/>
        <end position="767"/>
    </location>
</feature>
<feature type="region of interest" description="Disordered" evidence="2">
    <location>
        <begin position="733"/>
        <end position="774"/>
    </location>
</feature>
<evidence type="ECO:0000313" key="4">
    <source>
        <dbReference type="Proteomes" id="UP000095751"/>
    </source>
</evidence>
<evidence type="ECO:0000256" key="2">
    <source>
        <dbReference type="SAM" id="MobiDB-lite"/>
    </source>
</evidence>
<feature type="region of interest" description="Disordered" evidence="2">
    <location>
        <begin position="372"/>
        <end position="395"/>
    </location>
</feature>
<keyword evidence="4" id="KW-1185">Reference proteome</keyword>
<dbReference type="KEGG" id="fcy:FRACYDRAFT_239165"/>
<feature type="compositionally biased region" description="Polar residues" evidence="2">
    <location>
        <begin position="268"/>
        <end position="281"/>
    </location>
</feature>
<dbReference type="EMBL" id="KV784358">
    <property type="protein sequence ID" value="OEU16570.1"/>
    <property type="molecule type" value="Genomic_DNA"/>
</dbReference>
<dbReference type="Proteomes" id="UP000095751">
    <property type="component" value="Unassembled WGS sequence"/>
</dbReference>
<sequence length="1754" mass="196142">MAFTEGGFQTAILGEATRAKESNSRSQLITHPLTFNRTTHLPDQALFCGIGTLGVAVLNTQPKKVTPILWVRAYQTQRFGITITSCPQVVIFDANDLVASDVWIAKDADSTANQGLDYVTSALIKQRPMMKLIPIRAETITDFFNADNSHKSVRDLITMFKSRTDKHDKFVYSWLRAAAMVRDTTLPNNADSTSQMQLEPDQPRWFTLAHSVDIYKDLQTGFSEDDNTLGTAIANGVLNCLSKEFHPTPAPEEVIDVDDEAPLRNNRQRTGNAPGETTTNEANLNAVLQRNVQLEEQLAQQQRIAAALARQHQSTRTATGNVSFEVDGLPYGTGHPVSSERPERTGLPFDIAANPFEGNGFSNDSSLTFQQPAARSHNPYGTPGATNPFGDPTPGHPGCHGAPAFTFGASASNGAFSFGGHTGASPHQSIGDQLHAMLNRGPGLPLTSEDMNRFQVLKFLAAESKSHPNSTKPDQPKKAKDSMGTRSWNLCGWAHLQPHELHFLHRCNNSGWLKYNKAPDKGEKDSVIDTYFIQPMIKKNPRFRQIITAEFRKSITDWRLAPTNFEGTKPHGGLGPLTYVTRSTAERERLENYRALNAQCVPTSADIERSIPGTPQIPDTIDALITNLQLTQLGLIQVIGDRAPPSIQLQRLLDALFDNYSRLSAIANFRALISNEIIYQLCRHLERYFGVFCTAEDVAAKRFPKFNIDFLILGIENNNLSLSHSYGPIFLPAKAPATPRPSPPTPTDRNTDRKRNADKSPKKDKPTTRKGPGCDAIRKLIADHRATHDGNFPRLSDIRTANEFGSTKEMCEALGLKSSNCLNYGLFCYCNGKCKNTHQSDFSSYKPDKAIEMLKKATTIVPPRFTLPSVPHPRFTLPSIPPPPRSPCRPDTPYRTPYCRPIPPPPRRQPVDDNAFTPTQSLMFPRHEVLDHPAGPDLLEYALEGCPVDCGDDWTLEHLELAIANGAHASANVPEAAAACKKEALERVTEGSCRLVNWEDIKHDFPPNLKISPLAAVPHKSRVYRMILDLSFQLLVDGKKLDSVNSASDKSLAKQESMYELGNVIPRIIWAMALSKDKTTPFMFSKVDLKDGYWRMAVSEKDAWNFAYVLPGAGPDDPVQLVIPDALQMGWSESPPFFCAATETARDIINDKMRHDVIIDEQPMENIMMDIDWTKINKLHTPIDSETDKRTFLQLIEVYIDDFIGVIQSTNEADLLQFSRRILDGITKVFPPPELSGSKMAHPVSEKKLFEDGIWDTRKEILGWLFDGISRTIKLPQRKCEELLTELKAIRREDKIEVKRFQKLHGRLQFATIAIPCGKPILGQLNCYMAAAAKNQGRKIKVTNDFANILRDWSALIRLVGRRPTHVSELIEHPPSYQGFVDASKWGVGGVWFSGTTNVVPIVWFFEWPQEIRDQFCSSSNKSGQLTISDLELTGILMHWLVLEHSVDPITLRGVSVSIWCDNLPAVAWMYKFRTSTSLVAARVLRALATLRPANIVSTMLHSSPTFPLISTTTGRILDSVPPQQQSYVKSLFGAAKEAIDLGVVASTTNERIRFWKAWTHYLAIYFPTYDEKLSTLTQQDKIEVLVSFAQHVRSGGVSRQKQQVRAQTFQVSLRAITARFEMDGEQSPVVNTQGKYYKKIGQLIEGYRRTDPPAKFKLAVPISVPRYMYHYALTGTEKQKAVADIAIIAFYYLLRVGEYTYTPTSTKKLTQAFRLQDMHSSNSSNIESEKWQTKPGNTPFYNKYGYMPNKSTN</sequence>
<dbReference type="InParanoid" id="A0A1E7FEI3"/>
<feature type="region of interest" description="Disordered" evidence="2">
    <location>
        <begin position="258"/>
        <end position="281"/>
    </location>
</feature>
<evidence type="ECO:0000313" key="3">
    <source>
        <dbReference type="EMBL" id="OEU16570.1"/>
    </source>
</evidence>
<feature type="coiled-coil region" evidence="1">
    <location>
        <begin position="284"/>
        <end position="311"/>
    </location>
</feature>
<reference evidence="3 4" key="1">
    <citation type="submission" date="2016-09" db="EMBL/GenBank/DDBJ databases">
        <title>Extensive genetic diversity and differential bi-allelic expression allows diatom success in the polar Southern Ocean.</title>
        <authorList>
            <consortium name="DOE Joint Genome Institute"/>
            <person name="Mock T."/>
            <person name="Otillar R.P."/>
            <person name="Strauss J."/>
            <person name="Dupont C."/>
            <person name="Frickenhaus S."/>
            <person name="Maumus F."/>
            <person name="Mcmullan M."/>
            <person name="Sanges R."/>
            <person name="Schmutz J."/>
            <person name="Toseland A."/>
            <person name="Valas R."/>
            <person name="Veluchamy A."/>
            <person name="Ward B.J."/>
            <person name="Allen A."/>
            <person name="Barry K."/>
            <person name="Falciatore A."/>
            <person name="Ferrante M."/>
            <person name="Fortunato A.E."/>
            <person name="Gloeckner G."/>
            <person name="Gruber A."/>
            <person name="Hipkin R."/>
            <person name="Janech M."/>
            <person name="Kroth P."/>
            <person name="Leese F."/>
            <person name="Lindquist E."/>
            <person name="Lyon B.R."/>
            <person name="Martin J."/>
            <person name="Mayer C."/>
            <person name="Parker M."/>
            <person name="Quesneville H."/>
            <person name="Raymond J."/>
            <person name="Uhlig C."/>
            <person name="Valentin K.U."/>
            <person name="Worden A.Z."/>
            <person name="Armbrust E.V."/>
            <person name="Bowler C."/>
            <person name="Green B."/>
            <person name="Moulton V."/>
            <person name="Van Oosterhout C."/>
            <person name="Grigoriev I."/>
        </authorList>
    </citation>
    <scope>NUCLEOTIDE SEQUENCE [LARGE SCALE GENOMIC DNA]</scope>
    <source>
        <strain evidence="3 4">CCMP1102</strain>
    </source>
</reference>
<accession>A0A1E7FEI3</accession>
<dbReference type="SUPFAM" id="SSF56672">
    <property type="entry name" value="DNA/RNA polymerases"/>
    <property type="match status" value="1"/>
</dbReference>
<protein>
    <submittedName>
        <fullName evidence="3">Uncharacterized protein</fullName>
    </submittedName>
</protein>
<name>A0A1E7FEI3_9STRA</name>
<evidence type="ECO:0000256" key="1">
    <source>
        <dbReference type="SAM" id="Coils"/>
    </source>
</evidence>
<organism evidence="3 4">
    <name type="scientific">Fragilariopsis cylindrus CCMP1102</name>
    <dbReference type="NCBI Taxonomy" id="635003"/>
    <lineage>
        <taxon>Eukaryota</taxon>
        <taxon>Sar</taxon>
        <taxon>Stramenopiles</taxon>
        <taxon>Ochrophyta</taxon>
        <taxon>Bacillariophyta</taxon>
        <taxon>Bacillariophyceae</taxon>
        <taxon>Bacillariophycidae</taxon>
        <taxon>Bacillariales</taxon>
        <taxon>Bacillariaceae</taxon>
        <taxon>Fragilariopsis</taxon>
    </lineage>
</organism>
<gene>
    <name evidence="3" type="ORF">FRACYDRAFT_239165</name>
</gene>
<dbReference type="PANTHER" id="PTHR33050:SF7">
    <property type="entry name" value="RIBONUCLEASE H"/>
    <property type="match status" value="1"/>
</dbReference>
<proteinExistence type="predicted"/>
<dbReference type="InterPro" id="IPR052055">
    <property type="entry name" value="Hepadnavirus_pol/RT"/>
</dbReference>
<dbReference type="InterPro" id="IPR043502">
    <property type="entry name" value="DNA/RNA_pol_sf"/>
</dbReference>
<keyword evidence="1" id="KW-0175">Coiled coil</keyword>